<name>A0A7W2AS94_9BACL</name>
<accession>A0A7W2AS94</accession>
<proteinExistence type="predicted"/>
<dbReference type="RefSeq" id="WP_181739981.1">
    <property type="nucleotide sequence ID" value="NZ_JACEOL010000030.1"/>
</dbReference>
<keyword evidence="2" id="KW-1185">Reference proteome</keyword>
<dbReference type="AlphaFoldDB" id="A0A7W2AS94"/>
<comment type="caution">
    <text evidence="1">The sequence shown here is derived from an EMBL/GenBank/DDBJ whole genome shotgun (WGS) entry which is preliminary data.</text>
</comment>
<dbReference type="EMBL" id="JACEOL010000030">
    <property type="protein sequence ID" value="MBA4602450.1"/>
    <property type="molecule type" value="Genomic_DNA"/>
</dbReference>
<dbReference type="Pfam" id="PF09484">
    <property type="entry name" value="Cas_TM1802"/>
    <property type="match status" value="1"/>
</dbReference>
<gene>
    <name evidence="1" type="ORF">H2C83_09000</name>
</gene>
<reference evidence="1 2" key="1">
    <citation type="submission" date="2020-07" db="EMBL/GenBank/DDBJ databases">
        <title>Thermoactinomyces phylogeny.</title>
        <authorList>
            <person name="Dunlap C."/>
        </authorList>
    </citation>
    <scope>NUCLEOTIDE SEQUENCE [LARGE SCALE GENOMIC DNA]</scope>
    <source>
        <strain evidence="1 2">AMNI-1</strain>
    </source>
</reference>
<evidence type="ECO:0000313" key="1">
    <source>
        <dbReference type="EMBL" id="MBA4602450.1"/>
    </source>
</evidence>
<sequence>MNLPQLTAQIGKTARKEIGDSSELAMLVKPVNIEADQKMILFMTLDLDQQEIRFEDPVPYSDKAPYQYNYFGNNSRAGMQYYVTREGSSSHYLLKSAFSDLYLVLKKHGLHDEELGRLLVEMKELRFIQLGSKKGAGTVNLDLIKGIPKAVLDDKNHIVIDGMAKKAEDFLRHVLEWENRDTRFALVVPRVVHHQEMMILSQHPDYLTVVKKEQNLEGTGRKNSEKYCYVCHEKRTDVSSGLTTRFSGSGINKIFVTTTFNYAKNIDKKYYDDSYAICSSCFQDLLFGEKKVKESFFSRIAGERAFILPEGILDDFHYNRLAVLKHGTDLFFEKGLAQDFDEELETAMEDFRNAESYVVHFLIYRTDGNSVTVLRTIEDVPTMQIVQVVDMLGKQANRLYPYLLSMSLGSIYRMIPVRTSKTGDQLDIQRVLSIYHALFTKTAIEADVLFGYASEALEKGFREIRKKQGRQFANLGWESFAPDQEDFYFRQLIMRYLCLLQTCQELGLLDRNIFDKRGVVSVDVSGMTGKVQEAEAFLEEQSFGSMERALFYVGMLLRSVARAQYEKNHRSKPILNKISFQGMNQREVIRLYQEILEKLNQYDRMTMENEQYISLFHRYYGMLKEAEALTDQEHVFYIMAGYAFFPAKAKDRKATETGDLA</sequence>
<protein>
    <submittedName>
        <fullName evidence="1">CRISPR-associated protein</fullName>
    </submittedName>
</protein>
<dbReference type="InterPro" id="IPR013389">
    <property type="entry name" value="CRISPR-assoc_prot_Cas8b"/>
</dbReference>
<organism evidence="1 2">
    <name type="scientific">Thermoactinomyces mirandus</name>
    <dbReference type="NCBI Taxonomy" id="2756294"/>
    <lineage>
        <taxon>Bacteria</taxon>
        <taxon>Bacillati</taxon>
        <taxon>Bacillota</taxon>
        <taxon>Bacilli</taxon>
        <taxon>Bacillales</taxon>
        <taxon>Thermoactinomycetaceae</taxon>
        <taxon>Thermoactinomyces</taxon>
    </lineage>
</organism>
<evidence type="ECO:0000313" key="2">
    <source>
        <dbReference type="Proteomes" id="UP000538292"/>
    </source>
</evidence>
<dbReference type="Proteomes" id="UP000538292">
    <property type="component" value="Unassembled WGS sequence"/>
</dbReference>